<dbReference type="Proteomes" id="UP001604336">
    <property type="component" value="Unassembled WGS sequence"/>
</dbReference>
<sequence length="103" mass="11740">MEEDDLENNEQVDEDIRKEPVEGLVGPNYETEDELVVVGEADSKNVNLDFGFGVLDGQDVREFDIDYSDSKELRSLYSKDKEGTTSRKRTMWMLSIPGLTQMS</sequence>
<accession>A0ABD1VY11</accession>
<gene>
    <name evidence="2" type="ORF">Adt_03272</name>
</gene>
<feature type="compositionally biased region" description="Acidic residues" evidence="1">
    <location>
        <begin position="1"/>
        <end position="13"/>
    </location>
</feature>
<comment type="caution">
    <text evidence="2">The sequence shown here is derived from an EMBL/GenBank/DDBJ whole genome shotgun (WGS) entry which is preliminary data.</text>
</comment>
<evidence type="ECO:0000313" key="2">
    <source>
        <dbReference type="EMBL" id="KAL2542294.1"/>
    </source>
</evidence>
<evidence type="ECO:0000313" key="3">
    <source>
        <dbReference type="Proteomes" id="UP001604336"/>
    </source>
</evidence>
<keyword evidence="3" id="KW-1185">Reference proteome</keyword>
<proteinExistence type="predicted"/>
<name>A0ABD1VY11_9LAMI</name>
<organism evidence="2 3">
    <name type="scientific">Abeliophyllum distichum</name>
    <dbReference type="NCBI Taxonomy" id="126358"/>
    <lineage>
        <taxon>Eukaryota</taxon>
        <taxon>Viridiplantae</taxon>
        <taxon>Streptophyta</taxon>
        <taxon>Embryophyta</taxon>
        <taxon>Tracheophyta</taxon>
        <taxon>Spermatophyta</taxon>
        <taxon>Magnoliopsida</taxon>
        <taxon>eudicotyledons</taxon>
        <taxon>Gunneridae</taxon>
        <taxon>Pentapetalae</taxon>
        <taxon>asterids</taxon>
        <taxon>lamiids</taxon>
        <taxon>Lamiales</taxon>
        <taxon>Oleaceae</taxon>
        <taxon>Forsythieae</taxon>
        <taxon>Abeliophyllum</taxon>
    </lineage>
</organism>
<dbReference type="EMBL" id="JBFOLK010000001">
    <property type="protein sequence ID" value="KAL2542294.1"/>
    <property type="molecule type" value="Genomic_DNA"/>
</dbReference>
<protein>
    <submittedName>
        <fullName evidence="2">Uncharacterized protein</fullName>
    </submittedName>
</protein>
<evidence type="ECO:0000256" key="1">
    <source>
        <dbReference type="SAM" id="MobiDB-lite"/>
    </source>
</evidence>
<dbReference type="AlphaFoldDB" id="A0ABD1VY11"/>
<reference evidence="3" key="1">
    <citation type="submission" date="2024-07" db="EMBL/GenBank/DDBJ databases">
        <title>Two chromosome-level genome assemblies of Korean endemic species Abeliophyllum distichum and Forsythia ovata (Oleaceae).</title>
        <authorList>
            <person name="Jang H."/>
        </authorList>
    </citation>
    <scope>NUCLEOTIDE SEQUENCE [LARGE SCALE GENOMIC DNA]</scope>
</reference>
<feature type="region of interest" description="Disordered" evidence="1">
    <location>
        <begin position="1"/>
        <end position="29"/>
    </location>
</feature>